<protein>
    <submittedName>
        <fullName evidence="7">FAD-binding domain-containing protein</fullName>
    </submittedName>
</protein>
<keyword evidence="3" id="KW-0274">FAD</keyword>
<dbReference type="InParanoid" id="A0A165LMS1"/>
<sequence>MRHPFSSLPRALIALLSVRQAYALGEYLDVCNQIKASVSNASDVFFPGSITYSNDIEHWAGSSTQQAACSVEPGTAADVGTVLKIVGAGAVPFAVKGGGHASNPGFSSTTGIHISMARFSDVVYNASSKTATIGTGLVWDDVYAALEPYGVNIVGGRVTGVGVAGFTLGGGYSWKSNQYGLTVDTLVSYELVFTNGTVRTVTASDADLFWALKGGGNNFGVVTHFTLKTFPQTEVYGGIIIYTGDQIAALANATLTFQNTVTDLKAAIITTLNVAAGLPGAVLLLFYDAPTAPAGTFDMFMNIPAFSKDVKTRSFSSLVQAAPSDAVPPTRAIFDTITVPSYTPALMTAIVNETLVRGSTLALQTGTFISYEIEPFAQGFLQRNRTSDSAYPPTRSQGAPLNIYYGWTIPTVDTSFQDAARDSAARLESIVGTRTKLPRYPNYAIYDTPLTDMYGASGPARLKRIAQRVDPKGVMKLAGGFKLQ</sequence>
<keyword evidence="4" id="KW-0560">Oxidoreductase</keyword>
<dbReference type="InterPro" id="IPR016167">
    <property type="entry name" value="FAD-bd_PCMH_sub1"/>
</dbReference>
<evidence type="ECO:0000256" key="4">
    <source>
        <dbReference type="ARBA" id="ARBA00023002"/>
    </source>
</evidence>
<feature type="chain" id="PRO_5007861891" evidence="5">
    <location>
        <begin position="24"/>
        <end position="484"/>
    </location>
</feature>
<organism evidence="7 8">
    <name type="scientific">Exidia glandulosa HHB12029</name>
    <dbReference type="NCBI Taxonomy" id="1314781"/>
    <lineage>
        <taxon>Eukaryota</taxon>
        <taxon>Fungi</taxon>
        <taxon>Dikarya</taxon>
        <taxon>Basidiomycota</taxon>
        <taxon>Agaricomycotina</taxon>
        <taxon>Agaricomycetes</taxon>
        <taxon>Auriculariales</taxon>
        <taxon>Exidiaceae</taxon>
        <taxon>Exidia</taxon>
    </lineage>
</organism>
<evidence type="ECO:0000256" key="3">
    <source>
        <dbReference type="ARBA" id="ARBA00022827"/>
    </source>
</evidence>
<dbReference type="STRING" id="1314781.A0A165LMS1"/>
<name>A0A165LMS1_EXIGL</name>
<dbReference type="InterPro" id="IPR016166">
    <property type="entry name" value="FAD-bd_PCMH"/>
</dbReference>
<dbReference type="EMBL" id="KV425923">
    <property type="protein sequence ID" value="KZV98072.1"/>
    <property type="molecule type" value="Genomic_DNA"/>
</dbReference>
<keyword evidence="2" id="KW-0285">Flavoprotein</keyword>
<dbReference type="Gene3D" id="3.30.43.10">
    <property type="entry name" value="Uridine Diphospho-n-acetylenolpyruvylglucosamine Reductase, domain 2"/>
    <property type="match status" value="1"/>
</dbReference>
<feature type="signal peptide" evidence="5">
    <location>
        <begin position="1"/>
        <end position="23"/>
    </location>
</feature>
<dbReference type="Proteomes" id="UP000077266">
    <property type="component" value="Unassembled WGS sequence"/>
</dbReference>
<dbReference type="Pfam" id="PF01565">
    <property type="entry name" value="FAD_binding_4"/>
    <property type="match status" value="1"/>
</dbReference>
<proteinExistence type="inferred from homology"/>
<dbReference type="Gene3D" id="3.30.465.10">
    <property type="match status" value="1"/>
</dbReference>
<evidence type="ECO:0000256" key="1">
    <source>
        <dbReference type="ARBA" id="ARBA00005466"/>
    </source>
</evidence>
<dbReference type="OrthoDB" id="2151789at2759"/>
<dbReference type="GO" id="GO:0016491">
    <property type="term" value="F:oxidoreductase activity"/>
    <property type="evidence" value="ECO:0007669"/>
    <property type="project" value="UniProtKB-KW"/>
</dbReference>
<keyword evidence="5" id="KW-0732">Signal</keyword>
<dbReference type="SUPFAM" id="SSF56176">
    <property type="entry name" value="FAD-binding/transporter-associated domain-like"/>
    <property type="match status" value="1"/>
</dbReference>
<keyword evidence="8" id="KW-1185">Reference proteome</keyword>
<dbReference type="PANTHER" id="PTHR42973:SF13">
    <property type="entry name" value="FAD-BINDING PCMH-TYPE DOMAIN-CONTAINING PROTEIN"/>
    <property type="match status" value="1"/>
</dbReference>
<gene>
    <name evidence="7" type="ORF">EXIGLDRAFT_669756</name>
</gene>
<dbReference type="GO" id="GO:0071949">
    <property type="term" value="F:FAD binding"/>
    <property type="evidence" value="ECO:0007669"/>
    <property type="project" value="InterPro"/>
</dbReference>
<accession>A0A165LMS1</accession>
<dbReference type="InterPro" id="IPR050416">
    <property type="entry name" value="FAD-linked_Oxidoreductase"/>
</dbReference>
<dbReference type="PROSITE" id="PS51387">
    <property type="entry name" value="FAD_PCMH"/>
    <property type="match status" value="1"/>
</dbReference>
<feature type="domain" description="FAD-binding PCMH-type" evidence="6">
    <location>
        <begin position="63"/>
        <end position="232"/>
    </location>
</feature>
<evidence type="ECO:0000256" key="2">
    <source>
        <dbReference type="ARBA" id="ARBA00022630"/>
    </source>
</evidence>
<dbReference type="AlphaFoldDB" id="A0A165LMS1"/>
<dbReference type="PANTHER" id="PTHR42973">
    <property type="entry name" value="BINDING OXIDOREDUCTASE, PUTATIVE (AFU_ORTHOLOGUE AFUA_1G17690)-RELATED"/>
    <property type="match status" value="1"/>
</dbReference>
<evidence type="ECO:0000313" key="8">
    <source>
        <dbReference type="Proteomes" id="UP000077266"/>
    </source>
</evidence>
<dbReference type="InterPro" id="IPR036318">
    <property type="entry name" value="FAD-bd_PCMH-like_sf"/>
</dbReference>
<evidence type="ECO:0000259" key="6">
    <source>
        <dbReference type="PROSITE" id="PS51387"/>
    </source>
</evidence>
<evidence type="ECO:0000256" key="5">
    <source>
        <dbReference type="SAM" id="SignalP"/>
    </source>
</evidence>
<comment type="similarity">
    <text evidence="1">Belongs to the oxygen-dependent FAD-linked oxidoreductase family.</text>
</comment>
<evidence type="ECO:0000313" key="7">
    <source>
        <dbReference type="EMBL" id="KZV98072.1"/>
    </source>
</evidence>
<dbReference type="InterPro" id="IPR016169">
    <property type="entry name" value="FAD-bd_PCMH_sub2"/>
</dbReference>
<dbReference type="Gene3D" id="3.40.462.20">
    <property type="match status" value="1"/>
</dbReference>
<dbReference type="InterPro" id="IPR006094">
    <property type="entry name" value="Oxid_FAD_bind_N"/>
</dbReference>
<reference evidence="7 8" key="1">
    <citation type="journal article" date="2016" name="Mol. Biol. Evol.">
        <title>Comparative Genomics of Early-Diverging Mushroom-Forming Fungi Provides Insights into the Origins of Lignocellulose Decay Capabilities.</title>
        <authorList>
            <person name="Nagy L.G."/>
            <person name="Riley R."/>
            <person name="Tritt A."/>
            <person name="Adam C."/>
            <person name="Daum C."/>
            <person name="Floudas D."/>
            <person name="Sun H."/>
            <person name="Yadav J.S."/>
            <person name="Pangilinan J."/>
            <person name="Larsson K.H."/>
            <person name="Matsuura K."/>
            <person name="Barry K."/>
            <person name="Labutti K."/>
            <person name="Kuo R."/>
            <person name="Ohm R.A."/>
            <person name="Bhattacharya S.S."/>
            <person name="Shirouzu T."/>
            <person name="Yoshinaga Y."/>
            <person name="Martin F.M."/>
            <person name="Grigoriev I.V."/>
            <person name="Hibbett D.S."/>
        </authorList>
    </citation>
    <scope>NUCLEOTIDE SEQUENCE [LARGE SCALE GENOMIC DNA]</scope>
    <source>
        <strain evidence="7 8">HHB12029</strain>
    </source>
</reference>